<keyword evidence="2" id="KW-0472">Membrane</keyword>
<feature type="transmembrane region" description="Helical" evidence="2">
    <location>
        <begin position="147"/>
        <end position="168"/>
    </location>
</feature>
<dbReference type="STRING" id="161398.PP2015_2463"/>
<dbReference type="PATRIC" id="fig|161398.10.peg.2517"/>
<dbReference type="EMBL" id="CP013187">
    <property type="protein sequence ID" value="ALO42955.1"/>
    <property type="molecule type" value="Genomic_DNA"/>
</dbReference>
<feature type="transmembrane region" description="Helical" evidence="2">
    <location>
        <begin position="106"/>
        <end position="126"/>
    </location>
</feature>
<dbReference type="OrthoDB" id="9806665at2"/>
<dbReference type="PANTHER" id="PTHR33219">
    <property type="entry name" value="YLMG HOMOLOG PROTEIN 2, CHLOROPLASTIC"/>
    <property type="match status" value="1"/>
</dbReference>
<dbReference type="PANTHER" id="PTHR33219:SF14">
    <property type="entry name" value="PROTEIN COFACTOR ASSEMBLY OF COMPLEX C SUBUNIT B CCB3, CHLOROPLASTIC-RELATED"/>
    <property type="match status" value="1"/>
</dbReference>
<feature type="transmembrane region" description="Helical" evidence="2">
    <location>
        <begin position="63"/>
        <end position="86"/>
    </location>
</feature>
<keyword evidence="2" id="KW-1133">Transmembrane helix</keyword>
<dbReference type="GO" id="GO:0016020">
    <property type="term" value="C:membrane"/>
    <property type="evidence" value="ECO:0007669"/>
    <property type="project" value="InterPro"/>
</dbReference>
<name>A0A0S2K3Q6_9GAMM</name>
<evidence type="ECO:0000256" key="2">
    <source>
        <dbReference type="SAM" id="Phobius"/>
    </source>
</evidence>
<dbReference type="RefSeq" id="WP_058030654.1">
    <property type="nucleotide sequence ID" value="NZ_CP013187.1"/>
</dbReference>
<organism evidence="3 4">
    <name type="scientific">Pseudoalteromonas phenolica</name>
    <dbReference type="NCBI Taxonomy" id="161398"/>
    <lineage>
        <taxon>Bacteria</taxon>
        <taxon>Pseudomonadati</taxon>
        <taxon>Pseudomonadota</taxon>
        <taxon>Gammaproteobacteria</taxon>
        <taxon>Alteromonadales</taxon>
        <taxon>Pseudoalteromonadaceae</taxon>
        <taxon>Pseudoalteromonas</taxon>
    </lineage>
</organism>
<dbReference type="KEGG" id="pphe:PP2015_2463"/>
<feature type="transmembrane region" description="Helical" evidence="2">
    <location>
        <begin position="6"/>
        <end position="25"/>
    </location>
</feature>
<evidence type="ECO:0000256" key="1">
    <source>
        <dbReference type="ARBA" id="ARBA00010894"/>
    </source>
</evidence>
<comment type="similarity">
    <text evidence="1">Belongs to the YggT family.</text>
</comment>
<protein>
    <submittedName>
        <fullName evidence="3">Integral membrane resistance protein</fullName>
    </submittedName>
</protein>
<sequence length="178" mass="19577">MTAMQFLIGIVFDLFLMVVLLRFWLQLVRADFYNPLSQTVVKATSFAVNPLRKIIPGVGGLDLASLILAFLVGFAKVSILMVMFYGGWEPVGAALGSLVTVITESFNLILFILIVRALLSWVAQGYNPIAAVFEQLSEPMLRPLRKVIPPIGGFDLSILVAIIALQFLKRLLLVDILG</sequence>
<dbReference type="Proteomes" id="UP000061457">
    <property type="component" value="Chromosome I"/>
</dbReference>
<reference evidence="3 4" key="1">
    <citation type="submission" date="2015-11" db="EMBL/GenBank/DDBJ databases">
        <authorList>
            <person name="Zhang Y."/>
            <person name="Guo Z."/>
        </authorList>
    </citation>
    <scope>NUCLEOTIDE SEQUENCE [LARGE SCALE GENOMIC DNA]</scope>
    <source>
        <strain evidence="3 4">KCTC 12086</strain>
    </source>
</reference>
<evidence type="ECO:0000313" key="3">
    <source>
        <dbReference type="EMBL" id="ALO42955.1"/>
    </source>
</evidence>
<proteinExistence type="inferred from homology"/>
<keyword evidence="4" id="KW-1185">Reference proteome</keyword>
<accession>A0A0S2K3Q6</accession>
<keyword evidence="2" id="KW-0812">Transmembrane</keyword>
<evidence type="ECO:0000313" key="4">
    <source>
        <dbReference type="Proteomes" id="UP000061457"/>
    </source>
</evidence>
<gene>
    <name evidence="3" type="ORF">PP2015_2463</name>
</gene>
<dbReference type="Pfam" id="PF02325">
    <property type="entry name" value="CCB3_YggT"/>
    <property type="match status" value="2"/>
</dbReference>
<dbReference type="AlphaFoldDB" id="A0A0S2K3Q6"/>
<dbReference type="InterPro" id="IPR003425">
    <property type="entry name" value="CCB3/YggT"/>
</dbReference>